<name>A0A345NSR9_9MICO</name>
<dbReference type="KEGG" id="orn:DV701_11675"/>
<evidence type="ECO:0000313" key="3">
    <source>
        <dbReference type="EMBL" id="AXH98077.1"/>
    </source>
</evidence>
<accession>A0A345NSR9</accession>
<sequence>MVADGRFPSGSYAHSGGLESAVRHGWVRDLADLEGFLLGRAATTGLMNASFAAAAHGCAGAPSLLALDAELLARTPSPALRRVGVDLGRMLLRAAQRICPHPVLDEAPPQLQQPLVYGLVARAVGAPARAAAAAVLHETVTGPATAAVKLMHVDPFTTHRAVLRLAPRLDDLADRAVLAARGDPADLPSPGAPLSDVAAEQHRDLDARLFAS</sequence>
<proteinExistence type="predicted"/>
<dbReference type="Gene3D" id="1.10.4190.10">
    <property type="entry name" value="Urease accessory protein UreF"/>
    <property type="match status" value="1"/>
</dbReference>
<evidence type="ECO:0000313" key="4">
    <source>
        <dbReference type="Proteomes" id="UP000253790"/>
    </source>
</evidence>
<dbReference type="OrthoDB" id="3382047at2"/>
<evidence type="ECO:0000256" key="1">
    <source>
        <dbReference type="ARBA" id="ARBA00022988"/>
    </source>
</evidence>
<dbReference type="EMBL" id="CP031229">
    <property type="protein sequence ID" value="AXH98077.1"/>
    <property type="molecule type" value="Genomic_DNA"/>
</dbReference>
<dbReference type="InterPro" id="IPR002639">
    <property type="entry name" value="UreF"/>
</dbReference>
<dbReference type="GO" id="GO:0016151">
    <property type="term" value="F:nickel cation binding"/>
    <property type="evidence" value="ECO:0007669"/>
    <property type="project" value="InterPro"/>
</dbReference>
<keyword evidence="1" id="KW-0996">Nickel insertion</keyword>
<dbReference type="AlphaFoldDB" id="A0A345NSR9"/>
<dbReference type="PANTHER" id="PTHR33620:SF1">
    <property type="entry name" value="UREASE ACCESSORY PROTEIN F"/>
    <property type="match status" value="1"/>
</dbReference>
<dbReference type="PIRSF" id="PIRSF009467">
    <property type="entry name" value="Ureas_acces_UreF"/>
    <property type="match status" value="1"/>
</dbReference>
<evidence type="ECO:0000256" key="2">
    <source>
        <dbReference type="ARBA" id="ARBA00023186"/>
    </source>
</evidence>
<reference evidence="3 4" key="1">
    <citation type="submission" date="2018-07" db="EMBL/GenBank/DDBJ databases">
        <title>Complete genome sequencing of Ornithinimicrobium sp. AMA3305.</title>
        <authorList>
            <person name="Bae J.-W."/>
        </authorList>
    </citation>
    <scope>NUCLEOTIDE SEQUENCE [LARGE SCALE GENOMIC DNA]</scope>
    <source>
        <strain evidence="3 4">AMA3305</strain>
    </source>
</reference>
<organism evidence="3 4">
    <name type="scientific">Ornithinimicrobium avium</name>
    <dbReference type="NCBI Taxonomy" id="2283195"/>
    <lineage>
        <taxon>Bacteria</taxon>
        <taxon>Bacillati</taxon>
        <taxon>Actinomycetota</taxon>
        <taxon>Actinomycetes</taxon>
        <taxon>Micrococcales</taxon>
        <taxon>Ornithinimicrobiaceae</taxon>
        <taxon>Ornithinimicrobium</taxon>
    </lineage>
</organism>
<dbReference type="PANTHER" id="PTHR33620">
    <property type="entry name" value="UREASE ACCESSORY PROTEIN F"/>
    <property type="match status" value="1"/>
</dbReference>
<gene>
    <name evidence="3" type="ORF">DV701_11675</name>
</gene>
<keyword evidence="4" id="KW-1185">Reference proteome</keyword>
<keyword evidence="2" id="KW-0143">Chaperone</keyword>
<dbReference type="InterPro" id="IPR038277">
    <property type="entry name" value="UreF_sf"/>
</dbReference>
<dbReference type="Pfam" id="PF01730">
    <property type="entry name" value="UreF"/>
    <property type="match status" value="1"/>
</dbReference>
<protein>
    <submittedName>
        <fullName evidence="3">Urease accessory protein UreF</fullName>
    </submittedName>
</protein>
<dbReference type="Proteomes" id="UP000253790">
    <property type="component" value="Chromosome"/>
</dbReference>